<feature type="signal peptide" evidence="2">
    <location>
        <begin position="1"/>
        <end position="24"/>
    </location>
</feature>
<feature type="region of interest" description="Disordered" evidence="1">
    <location>
        <begin position="25"/>
        <end position="52"/>
    </location>
</feature>
<dbReference type="RefSeq" id="WP_394825189.1">
    <property type="nucleotide sequence ID" value="NZ_CP089984.1"/>
</dbReference>
<organism evidence="3 4">
    <name type="scientific">Pendulispora albinea</name>
    <dbReference type="NCBI Taxonomy" id="2741071"/>
    <lineage>
        <taxon>Bacteria</taxon>
        <taxon>Pseudomonadati</taxon>
        <taxon>Myxococcota</taxon>
        <taxon>Myxococcia</taxon>
        <taxon>Myxococcales</taxon>
        <taxon>Sorangiineae</taxon>
        <taxon>Pendulisporaceae</taxon>
        <taxon>Pendulispora</taxon>
    </lineage>
</organism>
<accession>A0ABZ2LXD7</accession>
<evidence type="ECO:0000313" key="4">
    <source>
        <dbReference type="Proteomes" id="UP001370348"/>
    </source>
</evidence>
<dbReference type="EMBL" id="CP089984">
    <property type="protein sequence ID" value="WXB15558.1"/>
    <property type="molecule type" value="Genomic_DNA"/>
</dbReference>
<evidence type="ECO:0000256" key="1">
    <source>
        <dbReference type="SAM" id="MobiDB-lite"/>
    </source>
</evidence>
<dbReference type="InterPro" id="IPR016186">
    <property type="entry name" value="C-type_lectin-like/link_sf"/>
</dbReference>
<feature type="compositionally biased region" description="Gly residues" evidence="1">
    <location>
        <begin position="31"/>
        <end position="43"/>
    </location>
</feature>
<name>A0ABZ2LXD7_9BACT</name>
<keyword evidence="4" id="KW-1185">Reference proteome</keyword>
<reference evidence="3 4" key="1">
    <citation type="submission" date="2021-12" db="EMBL/GenBank/DDBJ databases">
        <title>Discovery of the Pendulisporaceae a myxobacterial family with distinct sporulation behavior and unique specialized metabolism.</title>
        <authorList>
            <person name="Garcia R."/>
            <person name="Popoff A."/>
            <person name="Bader C.D."/>
            <person name="Loehr J."/>
            <person name="Walesch S."/>
            <person name="Walt C."/>
            <person name="Boldt J."/>
            <person name="Bunk B."/>
            <person name="Haeckl F.J.F.P.J."/>
            <person name="Gunesch A.P."/>
            <person name="Birkelbach J."/>
            <person name="Nuebel U."/>
            <person name="Pietschmann T."/>
            <person name="Bach T."/>
            <person name="Mueller R."/>
        </authorList>
    </citation>
    <scope>NUCLEOTIDE SEQUENCE [LARGE SCALE GENOMIC DNA]</scope>
    <source>
        <strain evidence="3 4">MSr11954</strain>
    </source>
</reference>
<feature type="chain" id="PRO_5046882296" evidence="2">
    <location>
        <begin position="25"/>
        <end position="369"/>
    </location>
</feature>
<evidence type="ECO:0000256" key="2">
    <source>
        <dbReference type="SAM" id="SignalP"/>
    </source>
</evidence>
<evidence type="ECO:0000313" key="3">
    <source>
        <dbReference type="EMBL" id="WXB15558.1"/>
    </source>
</evidence>
<dbReference type="Gene3D" id="3.10.100.10">
    <property type="entry name" value="Mannose-Binding Protein A, subunit A"/>
    <property type="match status" value="2"/>
</dbReference>
<dbReference type="SUPFAM" id="SSF56436">
    <property type="entry name" value="C-type lectin-like"/>
    <property type="match status" value="2"/>
</dbReference>
<gene>
    <name evidence="3" type="ORF">LZC94_48035</name>
</gene>
<dbReference type="Proteomes" id="UP001370348">
    <property type="component" value="Chromosome"/>
</dbReference>
<dbReference type="InterPro" id="IPR016187">
    <property type="entry name" value="CTDL_fold"/>
</dbReference>
<sequence length="369" mass="40104">MNRTWIACLLASTITALPLSCTTAQDLGDRPPGGGDGDGGPPGTDGNPPAPMRVFFTRTSYSSNFQFEAKRPGGMEGGDALCQLAADGARLGGTWAAWLSDRNIDAIDRIDNDSPWWTVTAQRTAQRIAFRDRATIGTRPLEPLTDEYGMPEAYFVPDHWSGTLESGRGSGQDCSSWSVASTGADACAYRKRLLCFEQRASPRKRAFVTSAAFRGNFASQTGKMLEEADKLCTNSANAANLGGHWRAWISDYQATPRLRAYDRLATRADSWTLVDRTTVVVSSRAQLLTGLEHAIDRDESNREVPADTHVWTGTYPSGAPTENHCRRFASSDPNESGYAGIVGQLAEGKWTAAGVKSCDKEAHLYCFEQ</sequence>
<proteinExistence type="predicted"/>
<protein>
    <submittedName>
        <fullName evidence="3">DUF1554 domain-containing protein</fullName>
    </submittedName>
</protein>
<keyword evidence="2" id="KW-0732">Signal</keyword>